<proteinExistence type="predicted"/>
<dbReference type="EMBL" id="AE013598">
    <property type="protein sequence ID" value="AAW77034.1"/>
    <property type="molecule type" value="Genomic_DNA"/>
</dbReference>
<keyword evidence="1" id="KW-0675">Receptor</keyword>
<protein>
    <submittedName>
        <fullName evidence="1">Outer membrane hemin receptor</fullName>
    </submittedName>
</protein>
<organism evidence="1 2">
    <name type="scientific">Xanthomonas oryzae pv. oryzae (strain KACC10331 / KXO85)</name>
    <dbReference type="NCBI Taxonomy" id="291331"/>
    <lineage>
        <taxon>Bacteria</taxon>
        <taxon>Pseudomonadati</taxon>
        <taxon>Pseudomonadota</taxon>
        <taxon>Gammaproteobacteria</taxon>
        <taxon>Lysobacterales</taxon>
        <taxon>Lysobacteraceae</taxon>
        <taxon>Xanthomonas</taxon>
    </lineage>
</organism>
<accession>Q5GW87</accession>
<name>Q5GW87_XANOR</name>
<dbReference type="KEGG" id="xoo:XOO3780"/>
<dbReference type="AlphaFoldDB" id="Q5GW87"/>
<gene>
    <name evidence="1" type="primary">phuR</name>
    <name evidence="1" type="ordered locus">XOO3780</name>
</gene>
<reference evidence="1 2" key="1">
    <citation type="journal article" date="2005" name="Nucleic Acids Res.">
        <title>The genome sequence of Xanthomonas oryzae pathovar oryzae KACC10331, the bacterial blight pathogen of rice.</title>
        <authorList>
            <person name="Lee B.M."/>
            <person name="Park Y.J."/>
            <person name="Park D.S."/>
            <person name="Kang H.W."/>
            <person name="Kim J.G."/>
            <person name="Song E.S."/>
            <person name="Park I.C."/>
            <person name="Yoon U.H."/>
            <person name="Hahn J.H."/>
            <person name="Koo B.S."/>
            <person name="Lee G.B."/>
            <person name="Kim H."/>
            <person name="Park H.S."/>
            <person name="Yoon K.O."/>
            <person name="Kim J.H."/>
            <person name="Jung C.H."/>
            <person name="Koh N.H."/>
            <person name="Seo J.S."/>
            <person name="Go S.J."/>
        </authorList>
    </citation>
    <scope>NUCLEOTIDE SEQUENCE [LARGE SCALE GENOMIC DNA]</scope>
    <source>
        <strain evidence="2">KACC10331 / KXO85</strain>
    </source>
</reference>
<evidence type="ECO:0000313" key="2">
    <source>
        <dbReference type="Proteomes" id="UP000006735"/>
    </source>
</evidence>
<dbReference type="Proteomes" id="UP000006735">
    <property type="component" value="Chromosome"/>
</dbReference>
<dbReference type="HOGENOM" id="CLU_2848811_0_0_6"/>
<evidence type="ECO:0000313" key="1">
    <source>
        <dbReference type="EMBL" id="AAW77034.1"/>
    </source>
</evidence>
<keyword evidence="2" id="KW-1185">Reference proteome</keyword>
<sequence length="65" mass="6880">MIRLHPLLIAQSLALPAVSLRAHAIERPADRGDVDWDAPPNGIVVGSTEGDRFTCAPCTASVRAC</sequence>
<dbReference type="STRING" id="291331.XOO3780"/>